<dbReference type="AlphaFoldDB" id="A0A916XHD8"/>
<evidence type="ECO:0000313" key="3">
    <source>
        <dbReference type="Proteomes" id="UP000641514"/>
    </source>
</evidence>
<dbReference type="EMBL" id="BMJH01000003">
    <property type="protein sequence ID" value="GGC73647.1"/>
    <property type="molecule type" value="Genomic_DNA"/>
</dbReference>
<organism evidence="2 3">
    <name type="scientific">Hoyosella rhizosphaerae</name>
    <dbReference type="NCBI Taxonomy" id="1755582"/>
    <lineage>
        <taxon>Bacteria</taxon>
        <taxon>Bacillati</taxon>
        <taxon>Actinomycetota</taxon>
        <taxon>Actinomycetes</taxon>
        <taxon>Mycobacteriales</taxon>
        <taxon>Hoyosellaceae</taxon>
        <taxon>Hoyosella</taxon>
    </lineage>
</organism>
<accession>A0A916XHD8</accession>
<reference evidence="2" key="1">
    <citation type="journal article" date="2014" name="Int. J. Syst. Evol. Microbiol.">
        <title>Complete genome sequence of Corynebacterium casei LMG S-19264T (=DSM 44701T), isolated from a smear-ripened cheese.</title>
        <authorList>
            <consortium name="US DOE Joint Genome Institute (JGI-PGF)"/>
            <person name="Walter F."/>
            <person name="Albersmeier A."/>
            <person name="Kalinowski J."/>
            <person name="Ruckert C."/>
        </authorList>
    </citation>
    <scope>NUCLEOTIDE SEQUENCE</scope>
    <source>
        <strain evidence="2">CGMCC 1.15478</strain>
    </source>
</reference>
<dbReference type="Proteomes" id="UP000641514">
    <property type="component" value="Unassembled WGS sequence"/>
</dbReference>
<reference evidence="2" key="2">
    <citation type="submission" date="2020-09" db="EMBL/GenBank/DDBJ databases">
        <authorList>
            <person name="Sun Q."/>
            <person name="Zhou Y."/>
        </authorList>
    </citation>
    <scope>NUCLEOTIDE SEQUENCE</scope>
    <source>
        <strain evidence="2">CGMCC 1.15478</strain>
    </source>
</reference>
<protein>
    <submittedName>
        <fullName evidence="2">Uncharacterized protein</fullName>
    </submittedName>
</protein>
<sequence>MVQTILLAVGAYDLIVPLSGAVICAITVIALYRLAFRNAPENPDDSVSPSNDTDAPEELLRRWLARTNFTISWADGTRRDWDLHLRPILAREFEGSFRVRAHGNRDQYQATGLALFGPELWEWVDASRVAPKTRTQDPAEQPGPGLPVLAEILTRLERS</sequence>
<keyword evidence="1" id="KW-1133">Transmembrane helix</keyword>
<gene>
    <name evidence="2" type="ORF">GCM10011410_28500</name>
</gene>
<proteinExistence type="predicted"/>
<keyword evidence="1" id="KW-0812">Transmembrane</keyword>
<evidence type="ECO:0000313" key="2">
    <source>
        <dbReference type="EMBL" id="GGC73647.1"/>
    </source>
</evidence>
<comment type="caution">
    <text evidence="2">The sequence shown here is derived from an EMBL/GenBank/DDBJ whole genome shotgun (WGS) entry which is preliminary data.</text>
</comment>
<evidence type="ECO:0000256" key="1">
    <source>
        <dbReference type="SAM" id="Phobius"/>
    </source>
</evidence>
<keyword evidence="1" id="KW-0472">Membrane</keyword>
<name>A0A916XHD8_9ACTN</name>
<feature type="transmembrane region" description="Helical" evidence="1">
    <location>
        <begin position="6"/>
        <end position="32"/>
    </location>
</feature>
<keyword evidence="3" id="KW-1185">Reference proteome</keyword>